<keyword evidence="3" id="KW-1185">Reference proteome</keyword>
<evidence type="ECO:0000313" key="2">
    <source>
        <dbReference type="EMBL" id="KAK4829322.1"/>
    </source>
</evidence>
<sequence>MGKALGVLADSKQRAVHEPGAQQWGLEHLPREEALGELGWFALDERQLWGTLQPPSTYKESMKSQSWASHDSQAVEQAAQRGCAIPILGGFQDLTGQSPEQPCAPSPKTQEMKKSKDEFGSLGSISLPGNKRAQSLHQDGSCLWISAAIREACDAAAPLEAQN</sequence>
<accession>A0AAN7S5N3</accession>
<evidence type="ECO:0000256" key="1">
    <source>
        <dbReference type="SAM" id="MobiDB-lite"/>
    </source>
</evidence>
<gene>
    <name evidence="2" type="ORF">QYF61_003198</name>
</gene>
<feature type="compositionally biased region" description="Basic and acidic residues" evidence="1">
    <location>
        <begin position="110"/>
        <end position="119"/>
    </location>
</feature>
<dbReference type="EMBL" id="JAUNZN010000001">
    <property type="protein sequence ID" value="KAK4829322.1"/>
    <property type="molecule type" value="Genomic_DNA"/>
</dbReference>
<evidence type="ECO:0000313" key="3">
    <source>
        <dbReference type="Proteomes" id="UP001333110"/>
    </source>
</evidence>
<name>A0AAN7S5N3_MYCAM</name>
<comment type="caution">
    <text evidence="2">The sequence shown here is derived from an EMBL/GenBank/DDBJ whole genome shotgun (WGS) entry which is preliminary data.</text>
</comment>
<feature type="region of interest" description="Disordered" evidence="1">
    <location>
        <begin position="94"/>
        <end position="134"/>
    </location>
</feature>
<organism evidence="2 3">
    <name type="scientific">Mycteria americana</name>
    <name type="common">Wood stork</name>
    <dbReference type="NCBI Taxonomy" id="33587"/>
    <lineage>
        <taxon>Eukaryota</taxon>
        <taxon>Metazoa</taxon>
        <taxon>Chordata</taxon>
        <taxon>Craniata</taxon>
        <taxon>Vertebrata</taxon>
        <taxon>Euteleostomi</taxon>
        <taxon>Archelosauria</taxon>
        <taxon>Archosauria</taxon>
        <taxon>Dinosauria</taxon>
        <taxon>Saurischia</taxon>
        <taxon>Theropoda</taxon>
        <taxon>Coelurosauria</taxon>
        <taxon>Aves</taxon>
        <taxon>Neognathae</taxon>
        <taxon>Neoaves</taxon>
        <taxon>Aequornithes</taxon>
        <taxon>Ciconiiformes</taxon>
        <taxon>Ciconiidae</taxon>
        <taxon>Mycteria</taxon>
    </lineage>
</organism>
<protein>
    <submittedName>
        <fullName evidence="2">Uncharacterized protein</fullName>
    </submittedName>
</protein>
<dbReference type="Proteomes" id="UP001333110">
    <property type="component" value="Unassembled WGS sequence"/>
</dbReference>
<reference evidence="2 3" key="1">
    <citation type="journal article" date="2023" name="J. Hered.">
        <title>Chromosome-level genome of the wood stork (Mycteria americana) provides insight into avian chromosome evolution.</title>
        <authorList>
            <person name="Flamio R. Jr."/>
            <person name="Ramstad K.M."/>
        </authorList>
    </citation>
    <scope>NUCLEOTIDE SEQUENCE [LARGE SCALE GENOMIC DNA]</scope>
    <source>
        <strain evidence="2">JAX WOST 10</strain>
    </source>
</reference>
<dbReference type="AlphaFoldDB" id="A0AAN7S5N3"/>
<proteinExistence type="predicted"/>